<reference evidence="1 2" key="1">
    <citation type="submission" date="2017-01" db="EMBL/GenBank/DDBJ databases">
        <title>Genome sequencing of Rhodoferax fermentans JCM 7819.</title>
        <authorList>
            <person name="Kim Y.J."/>
            <person name="Farh M.E.-A."/>
            <person name="Yang D.-C."/>
        </authorList>
    </citation>
    <scope>NUCLEOTIDE SEQUENCE [LARGE SCALE GENOMIC DNA]</scope>
    <source>
        <strain evidence="1 2">JCM 7819</strain>
    </source>
</reference>
<protein>
    <recommendedName>
        <fullName evidence="3">HNH endonuclease</fullName>
    </recommendedName>
</protein>
<comment type="caution">
    <text evidence="1">The sequence shown here is derived from an EMBL/GenBank/DDBJ whole genome shotgun (WGS) entry which is preliminary data.</text>
</comment>
<organism evidence="1 2">
    <name type="scientific">Rhodoferax fermentans</name>
    <dbReference type="NCBI Taxonomy" id="28066"/>
    <lineage>
        <taxon>Bacteria</taxon>
        <taxon>Pseudomonadati</taxon>
        <taxon>Pseudomonadota</taxon>
        <taxon>Betaproteobacteria</taxon>
        <taxon>Burkholderiales</taxon>
        <taxon>Comamonadaceae</taxon>
        <taxon>Rhodoferax</taxon>
    </lineage>
</organism>
<sequence length="169" mass="19499">MKDMETTRRQIVDYWTQHQSECGLSVDSAEAEELCWCCAQSRQLQRCHIDPRALGDSECPSNLVLLCGQCHAEAPNVEDPDFMWTWLRAHAASACGTYWYQRGFLEYEFLYGKKPFVGLERNEAVVTRIDEEIGRYIRRTSTHWGQGKLNPATIAWLLRHVEKALSDEA</sequence>
<dbReference type="CDD" id="cd00085">
    <property type="entry name" value="HNHc"/>
    <property type="match status" value="1"/>
</dbReference>
<proteinExistence type="predicted"/>
<dbReference type="Gene3D" id="1.10.30.50">
    <property type="match status" value="1"/>
</dbReference>
<dbReference type="AlphaFoldDB" id="A0A1T1ARB3"/>
<dbReference type="EMBL" id="MTJN01000002">
    <property type="protein sequence ID" value="OOV06617.1"/>
    <property type="molecule type" value="Genomic_DNA"/>
</dbReference>
<keyword evidence="2" id="KW-1185">Reference proteome</keyword>
<dbReference type="InterPro" id="IPR003615">
    <property type="entry name" value="HNH_nuc"/>
</dbReference>
<evidence type="ECO:0000313" key="1">
    <source>
        <dbReference type="EMBL" id="OOV06617.1"/>
    </source>
</evidence>
<evidence type="ECO:0000313" key="2">
    <source>
        <dbReference type="Proteomes" id="UP000190750"/>
    </source>
</evidence>
<evidence type="ECO:0008006" key="3">
    <source>
        <dbReference type="Google" id="ProtNLM"/>
    </source>
</evidence>
<dbReference type="Proteomes" id="UP000190750">
    <property type="component" value="Unassembled WGS sequence"/>
</dbReference>
<accession>A0A1T1ARB3</accession>
<name>A0A1T1ARB3_RHOFE</name>
<gene>
    <name evidence="1" type="ORF">RF819_07615</name>
</gene>